<evidence type="ECO:0000313" key="2">
    <source>
        <dbReference type="EMBL" id="KAH1040143.1"/>
    </source>
</evidence>
<dbReference type="PANTHER" id="PTHR47723:SF19">
    <property type="entry name" value="POLYNUCLEOTIDYL TRANSFERASE, RIBONUCLEASE H-LIKE SUPERFAMILY PROTEIN"/>
    <property type="match status" value="1"/>
</dbReference>
<evidence type="ECO:0000259" key="1">
    <source>
        <dbReference type="Pfam" id="PF13456"/>
    </source>
</evidence>
<gene>
    <name evidence="2" type="ORF">J1N35_041886</name>
</gene>
<dbReference type="GO" id="GO:0003676">
    <property type="term" value="F:nucleic acid binding"/>
    <property type="evidence" value="ECO:0007669"/>
    <property type="project" value="InterPro"/>
</dbReference>
<evidence type="ECO:0000313" key="3">
    <source>
        <dbReference type="Proteomes" id="UP000828251"/>
    </source>
</evidence>
<dbReference type="InterPro" id="IPR036397">
    <property type="entry name" value="RNaseH_sf"/>
</dbReference>
<dbReference type="Proteomes" id="UP000828251">
    <property type="component" value="Unassembled WGS sequence"/>
</dbReference>
<protein>
    <recommendedName>
        <fullName evidence="1">RNase H type-1 domain-containing protein</fullName>
    </recommendedName>
</protein>
<dbReference type="EMBL" id="JAIQCV010000012">
    <property type="protein sequence ID" value="KAH1040143.1"/>
    <property type="molecule type" value="Genomic_DNA"/>
</dbReference>
<dbReference type="GO" id="GO:0004523">
    <property type="term" value="F:RNA-DNA hybrid ribonuclease activity"/>
    <property type="evidence" value="ECO:0007669"/>
    <property type="project" value="InterPro"/>
</dbReference>
<organism evidence="2 3">
    <name type="scientific">Gossypium stocksii</name>
    <dbReference type="NCBI Taxonomy" id="47602"/>
    <lineage>
        <taxon>Eukaryota</taxon>
        <taxon>Viridiplantae</taxon>
        <taxon>Streptophyta</taxon>
        <taxon>Embryophyta</taxon>
        <taxon>Tracheophyta</taxon>
        <taxon>Spermatophyta</taxon>
        <taxon>Magnoliopsida</taxon>
        <taxon>eudicotyledons</taxon>
        <taxon>Gunneridae</taxon>
        <taxon>Pentapetalae</taxon>
        <taxon>rosids</taxon>
        <taxon>malvids</taxon>
        <taxon>Malvales</taxon>
        <taxon>Malvaceae</taxon>
        <taxon>Malvoideae</taxon>
        <taxon>Gossypium</taxon>
    </lineage>
</organism>
<dbReference type="CDD" id="cd06222">
    <property type="entry name" value="RNase_H_like"/>
    <property type="match status" value="1"/>
</dbReference>
<name>A0A9D3UGS4_9ROSI</name>
<sequence length="132" mass="15372">MALSQHRWCCNCSILDAELWGILDGLKLIWRRGDAKVVIQSDSLEAVKAIHGSALIISHSTLIRRIHRILSQERRWLLRYIPREQNQSADLIAKMAFGDKEDLQLIETPQKQSRRSSELIKRRIVVIYFPIQ</sequence>
<dbReference type="AlphaFoldDB" id="A0A9D3UGS4"/>
<keyword evidence="3" id="KW-1185">Reference proteome</keyword>
<accession>A0A9D3UGS4</accession>
<dbReference type="PANTHER" id="PTHR47723">
    <property type="entry name" value="OS05G0353850 PROTEIN"/>
    <property type="match status" value="1"/>
</dbReference>
<reference evidence="2 3" key="1">
    <citation type="journal article" date="2021" name="Plant Biotechnol. J.">
        <title>Multi-omics assisted identification of the key and species-specific regulatory components of drought-tolerant mechanisms in Gossypium stocksii.</title>
        <authorList>
            <person name="Yu D."/>
            <person name="Ke L."/>
            <person name="Zhang D."/>
            <person name="Wu Y."/>
            <person name="Sun Y."/>
            <person name="Mei J."/>
            <person name="Sun J."/>
            <person name="Sun Y."/>
        </authorList>
    </citation>
    <scope>NUCLEOTIDE SEQUENCE [LARGE SCALE GENOMIC DNA]</scope>
    <source>
        <strain evidence="3">cv. E1</strain>
        <tissue evidence="2">Leaf</tissue>
    </source>
</reference>
<feature type="domain" description="RNase H type-1" evidence="1">
    <location>
        <begin position="13"/>
        <end position="96"/>
    </location>
</feature>
<dbReference type="Gene3D" id="3.30.420.10">
    <property type="entry name" value="Ribonuclease H-like superfamily/Ribonuclease H"/>
    <property type="match status" value="1"/>
</dbReference>
<proteinExistence type="predicted"/>
<dbReference type="InterPro" id="IPR012337">
    <property type="entry name" value="RNaseH-like_sf"/>
</dbReference>
<dbReference type="Pfam" id="PF13456">
    <property type="entry name" value="RVT_3"/>
    <property type="match status" value="1"/>
</dbReference>
<dbReference type="InterPro" id="IPR044730">
    <property type="entry name" value="RNase_H-like_dom_plant"/>
</dbReference>
<dbReference type="InterPro" id="IPR002156">
    <property type="entry name" value="RNaseH_domain"/>
</dbReference>
<dbReference type="SUPFAM" id="SSF53098">
    <property type="entry name" value="Ribonuclease H-like"/>
    <property type="match status" value="1"/>
</dbReference>
<dbReference type="OrthoDB" id="1002594at2759"/>
<comment type="caution">
    <text evidence="2">The sequence shown here is derived from an EMBL/GenBank/DDBJ whole genome shotgun (WGS) entry which is preliminary data.</text>
</comment>
<dbReference type="InterPro" id="IPR053151">
    <property type="entry name" value="RNase_H-like"/>
</dbReference>